<dbReference type="Proteomes" id="UP000662703">
    <property type="component" value="Unassembled WGS sequence"/>
</dbReference>
<keyword evidence="1" id="KW-0732">Signal</keyword>
<dbReference type="InterPro" id="IPR032623">
    <property type="entry name" value="FecR_N"/>
</dbReference>
<protein>
    <submittedName>
        <fullName evidence="4">Fe2+-dicitrate sensor, membrane protein</fullName>
    </submittedName>
</protein>
<dbReference type="PIRSF" id="PIRSF018266">
    <property type="entry name" value="FecR"/>
    <property type="match status" value="1"/>
</dbReference>
<dbReference type="InterPro" id="IPR006860">
    <property type="entry name" value="FecR"/>
</dbReference>
<dbReference type="PANTHER" id="PTHR30273">
    <property type="entry name" value="PERIPLASMIC SIGNAL SENSOR AND SIGMA FACTOR ACTIVATOR FECR-RELATED"/>
    <property type="match status" value="1"/>
</dbReference>
<dbReference type="NCBIfam" id="TIGR01409">
    <property type="entry name" value="TAT_signal_seq"/>
    <property type="match status" value="1"/>
</dbReference>
<dbReference type="InterPro" id="IPR012373">
    <property type="entry name" value="Ferrdict_sens_TM"/>
</dbReference>
<proteinExistence type="predicted"/>
<evidence type="ECO:0000259" key="2">
    <source>
        <dbReference type="Pfam" id="PF04773"/>
    </source>
</evidence>
<dbReference type="Pfam" id="PF16220">
    <property type="entry name" value="DUF4880"/>
    <property type="match status" value="1"/>
</dbReference>
<feature type="domain" description="FecR protein" evidence="2">
    <location>
        <begin position="122"/>
        <end position="214"/>
    </location>
</feature>
<organism evidence="4 5">
    <name type="scientific">Alloalcanivorax profundimaris</name>
    <dbReference type="NCBI Taxonomy" id="2735259"/>
    <lineage>
        <taxon>Bacteria</taxon>
        <taxon>Pseudomonadati</taxon>
        <taxon>Pseudomonadota</taxon>
        <taxon>Gammaproteobacteria</taxon>
        <taxon>Oceanospirillales</taxon>
        <taxon>Alcanivoracaceae</taxon>
        <taxon>Alloalcanivorax</taxon>
    </lineage>
</organism>
<gene>
    <name evidence="4" type="ORF">Y5W_01257</name>
</gene>
<feature type="domain" description="FecR N-terminal" evidence="3">
    <location>
        <begin position="19"/>
        <end position="60"/>
    </location>
</feature>
<dbReference type="InterPro" id="IPR019546">
    <property type="entry name" value="TAT_signal_bac_arc"/>
</dbReference>
<evidence type="ECO:0000259" key="3">
    <source>
        <dbReference type="Pfam" id="PF16220"/>
    </source>
</evidence>
<dbReference type="EMBL" id="ARXX01000014">
    <property type="protein sequence ID" value="MBF5055963.1"/>
    <property type="molecule type" value="Genomic_DNA"/>
</dbReference>
<name>A0ABS0AP96_9GAMM</name>
<dbReference type="Gene3D" id="2.60.120.1440">
    <property type="match status" value="1"/>
</dbReference>
<comment type="caution">
    <text evidence="4">The sequence shown here is derived from an EMBL/GenBank/DDBJ whole genome shotgun (WGS) entry which is preliminary data.</text>
</comment>
<sequence length="326" mass="36268">MIMHDSSRAGARDRDRIQREAREWLILLESGRATAADGDAFREWCARSPEHARAFSHCRRVWSGMGEAARSRPDNVTRLEERRRPGLSRRAFLGGAAAACAGWVVMRSPLDLWPGAEVLTADLWTATGEQREVVLPDTATVQLNTRTRVDLRRRDGAVTGLVLRGGETEVTTLPNTPARFTVSAGNGHVEARGARFNVRYTDDRVRVTCLKGEITVAHGRDRSRLRPAQQVVYNETRLTGVTAVDPQRVSAWRQRILVFDGTPLASVVEEVNRYRPGRILLMDEALGRTPVQAYLSLDRLEDFAALVREVRGATVRDLPGGVLIIS</sequence>
<evidence type="ECO:0000313" key="4">
    <source>
        <dbReference type="EMBL" id="MBF5055963.1"/>
    </source>
</evidence>
<evidence type="ECO:0000256" key="1">
    <source>
        <dbReference type="ARBA" id="ARBA00022729"/>
    </source>
</evidence>
<accession>A0ABS0AP96</accession>
<evidence type="ECO:0000313" key="5">
    <source>
        <dbReference type="Proteomes" id="UP000662703"/>
    </source>
</evidence>
<keyword evidence="5" id="KW-1185">Reference proteome</keyword>
<dbReference type="PANTHER" id="PTHR30273:SF2">
    <property type="entry name" value="PROTEIN FECR"/>
    <property type="match status" value="1"/>
</dbReference>
<dbReference type="Pfam" id="PF04773">
    <property type="entry name" value="FecR"/>
    <property type="match status" value="1"/>
</dbReference>
<reference evidence="4 5" key="1">
    <citation type="submission" date="2012-09" db="EMBL/GenBank/DDBJ databases">
        <title>Genome Sequence of alkane-degrading Bacterium Alcanivorax sp. 521-1.</title>
        <authorList>
            <person name="Lai Q."/>
            <person name="Shao Z."/>
        </authorList>
    </citation>
    <scope>NUCLEOTIDE SEQUENCE [LARGE SCALE GENOMIC DNA]</scope>
    <source>
        <strain evidence="4 5">521-1</strain>
    </source>
</reference>